<evidence type="ECO:0000256" key="1">
    <source>
        <dbReference type="SAM" id="MobiDB-lite"/>
    </source>
</evidence>
<name>A0A9Q1KIA3_9CARY</name>
<evidence type="ECO:0000313" key="3">
    <source>
        <dbReference type="Proteomes" id="UP001153076"/>
    </source>
</evidence>
<proteinExistence type="predicted"/>
<dbReference type="AlphaFoldDB" id="A0A9Q1KIA3"/>
<sequence>MENGILLSRNLVYQLVDDEKSKKKKKSKPKIPKESQQSQKKVHQKQTPNESEIPKGSPAPGWAVQTPFYVPTPPPPPPPPSSNPELESIRSVLKESENVLEKLQTHEETMLKKVAERAEELHEKEFKLPQQKIIICQPEKDACLACYKEHLKDPLKCAPLAAVQDVLVQPSDLF</sequence>
<comment type="caution">
    <text evidence="2">The sequence shown here is derived from an EMBL/GenBank/DDBJ whole genome shotgun (WGS) entry which is preliminary data.</text>
</comment>
<accession>A0A9Q1KIA3</accession>
<evidence type="ECO:0000313" key="2">
    <source>
        <dbReference type="EMBL" id="KAJ8443752.1"/>
    </source>
</evidence>
<dbReference type="Proteomes" id="UP001153076">
    <property type="component" value="Unassembled WGS sequence"/>
</dbReference>
<organism evidence="2 3">
    <name type="scientific">Carnegiea gigantea</name>
    <dbReference type="NCBI Taxonomy" id="171969"/>
    <lineage>
        <taxon>Eukaryota</taxon>
        <taxon>Viridiplantae</taxon>
        <taxon>Streptophyta</taxon>
        <taxon>Embryophyta</taxon>
        <taxon>Tracheophyta</taxon>
        <taxon>Spermatophyta</taxon>
        <taxon>Magnoliopsida</taxon>
        <taxon>eudicotyledons</taxon>
        <taxon>Gunneridae</taxon>
        <taxon>Pentapetalae</taxon>
        <taxon>Caryophyllales</taxon>
        <taxon>Cactineae</taxon>
        <taxon>Cactaceae</taxon>
        <taxon>Cactoideae</taxon>
        <taxon>Echinocereeae</taxon>
        <taxon>Carnegiea</taxon>
    </lineage>
</organism>
<dbReference type="PANTHER" id="PTHR47587">
    <property type="entry name" value="OS05G0103500 PROTEIN"/>
    <property type="match status" value="1"/>
</dbReference>
<feature type="region of interest" description="Disordered" evidence="1">
    <location>
        <begin position="16"/>
        <end position="86"/>
    </location>
</feature>
<reference evidence="2" key="1">
    <citation type="submission" date="2022-04" db="EMBL/GenBank/DDBJ databases">
        <title>Carnegiea gigantea Genome sequencing and assembly v2.</title>
        <authorList>
            <person name="Copetti D."/>
            <person name="Sanderson M.J."/>
            <person name="Burquez A."/>
            <person name="Wojciechowski M.F."/>
        </authorList>
    </citation>
    <scope>NUCLEOTIDE SEQUENCE</scope>
    <source>
        <strain evidence="2">SGP5-SGP5p</strain>
        <tissue evidence="2">Aerial part</tissue>
    </source>
</reference>
<dbReference type="PANTHER" id="PTHR47587:SF2">
    <property type="entry name" value="OS05G0103500 PROTEIN"/>
    <property type="match status" value="1"/>
</dbReference>
<protein>
    <submittedName>
        <fullName evidence="2">Uncharacterized protein</fullName>
    </submittedName>
</protein>
<feature type="compositionally biased region" description="Pro residues" evidence="1">
    <location>
        <begin position="70"/>
        <end position="82"/>
    </location>
</feature>
<dbReference type="EMBL" id="JAKOGI010000113">
    <property type="protein sequence ID" value="KAJ8443752.1"/>
    <property type="molecule type" value="Genomic_DNA"/>
</dbReference>
<gene>
    <name evidence="2" type="ORF">Cgig2_029657</name>
</gene>
<dbReference type="OrthoDB" id="70030at2759"/>
<keyword evidence="3" id="KW-1185">Reference proteome</keyword>